<evidence type="ECO:0000313" key="2">
    <source>
        <dbReference type="Proteomes" id="UP000887578"/>
    </source>
</evidence>
<protein>
    <submittedName>
        <fullName evidence="3">Uncharacterized protein</fullName>
    </submittedName>
</protein>
<feature type="transmembrane region" description="Helical" evidence="1">
    <location>
        <begin position="42"/>
        <end position="61"/>
    </location>
</feature>
<dbReference type="Proteomes" id="UP000887578">
    <property type="component" value="Unplaced"/>
</dbReference>
<dbReference type="AlphaFoldDB" id="A0A914P356"/>
<keyword evidence="2" id="KW-1185">Reference proteome</keyword>
<evidence type="ECO:0000313" key="3">
    <source>
        <dbReference type="WBParaSite" id="PDA_v2.g12283.t1"/>
    </source>
</evidence>
<keyword evidence="1" id="KW-0472">Membrane</keyword>
<sequence length="136" mass="16011">MISFQFISRSIASKLKYVQIRQMNGSGYDTARQQQRNLRRKYAIIGCTCMMFFGSHGVLLWRRRSENRALNKEIPPIPYVEFERDYLLTGKVKSIVVHPHFQVCDAYTERKDLTPEKVSKSMLQSVSFYLFSNKLF</sequence>
<dbReference type="WBParaSite" id="PDA_v2.g12283.t1">
    <property type="protein sequence ID" value="PDA_v2.g12283.t1"/>
    <property type="gene ID" value="PDA_v2.g12283"/>
</dbReference>
<keyword evidence="1" id="KW-0812">Transmembrane</keyword>
<organism evidence="2 3">
    <name type="scientific">Panagrolaimus davidi</name>
    <dbReference type="NCBI Taxonomy" id="227884"/>
    <lineage>
        <taxon>Eukaryota</taxon>
        <taxon>Metazoa</taxon>
        <taxon>Ecdysozoa</taxon>
        <taxon>Nematoda</taxon>
        <taxon>Chromadorea</taxon>
        <taxon>Rhabditida</taxon>
        <taxon>Tylenchina</taxon>
        <taxon>Panagrolaimomorpha</taxon>
        <taxon>Panagrolaimoidea</taxon>
        <taxon>Panagrolaimidae</taxon>
        <taxon>Panagrolaimus</taxon>
    </lineage>
</organism>
<keyword evidence="1" id="KW-1133">Transmembrane helix</keyword>
<evidence type="ECO:0000256" key="1">
    <source>
        <dbReference type="SAM" id="Phobius"/>
    </source>
</evidence>
<accession>A0A914P356</accession>
<reference evidence="3" key="1">
    <citation type="submission" date="2022-11" db="UniProtKB">
        <authorList>
            <consortium name="WormBaseParasite"/>
        </authorList>
    </citation>
    <scope>IDENTIFICATION</scope>
</reference>
<proteinExistence type="predicted"/>
<name>A0A914P356_9BILA</name>